<dbReference type="OrthoDB" id="9892009at2"/>
<dbReference type="STRING" id="1927124.BST13_27475"/>
<gene>
    <name evidence="1" type="ORF">BST13_27475</name>
</gene>
<evidence type="ECO:0000313" key="2">
    <source>
        <dbReference type="Proteomes" id="UP000192448"/>
    </source>
</evidence>
<organism evidence="1 2">
    <name type="scientific">Mycobacterium aquaticum</name>
    <dbReference type="NCBI Taxonomy" id="1927124"/>
    <lineage>
        <taxon>Bacteria</taxon>
        <taxon>Bacillati</taxon>
        <taxon>Actinomycetota</taxon>
        <taxon>Actinomycetes</taxon>
        <taxon>Mycobacteriales</taxon>
        <taxon>Mycobacteriaceae</taxon>
        <taxon>Mycobacterium</taxon>
    </lineage>
</organism>
<dbReference type="Proteomes" id="UP000192448">
    <property type="component" value="Unassembled WGS sequence"/>
</dbReference>
<evidence type="ECO:0000313" key="1">
    <source>
        <dbReference type="EMBL" id="ORA29323.1"/>
    </source>
</evidence>
<name>A0A1X0AGY4_9MYCO</name>
<protein>
    <submittedName>
        <fullName evidence="1">Uncharacterized protein</fullName>
    </submittedName>
</protein>
<reference evidence="1 2" key="1">
    <citation type="submission" date="2017-02" db="EMBL/GenBank/DDBJ databases">
        <title>The new phylogeny of genus Mycobacterium.</title>
        <authorList>
            <person name="Tortoli E."/>
            <person name="Trovato A."/>
            <person name="Cirillo D.M."/>
        </authorList>
    </citation>
    <scope>NUCLEOTIDE SEQUENCE [LARGE SCALE GENOMIC DNA]</scope>
    <source>
        <strain evidence="1 2">RW6</strain>
    </source>
</reference>
<accession>A0A1X0AGY4</accession>
<sequence>MFAHPPERRQWEIDSGAATLAWWYITDEGSRQRHKARDAEQYIRDRCRENSIYWSPVPQPGGIAAAQPVRELMAMRAAQGHDVLAYAAIVEHLRWAGIDVPPPVDADPVVE</sequence>
<comment type="caution">
    <text evidence="1">The sequence shown here is derived from an EMBL/GenBank/DDBJ whole genome shotgun (WGS) entry which is preliminary data.</text>
</comment>
<dbReference type="EMBL" id="MVHF01000036">
    <property type="protein sequence ID" value="ORA29323.1"/>
    <property type="molecule type" value="Genomic_DNA"/>
</dbReference>
<proteinExistence type="predicted"/>
<dbReference type="RefSeq" id="WP_083167762.1">
    <property type="nucleotide sequence ID" value="NZ_MVHF01000036.1"/>
</dbReference>
<dbReference type="AlphaFoldDB" id="A0A1X0AGY4"/>
<keyword evidence="2" id="KW-1185">Reference proteome</keyword>